<dbReference type="EMBL" id="CAXAMM010011113">
    <property type="protein sequence ID" value="CAK9025240.1"/>
    <property type="molecule type" value="Genomic_DNA"/>
</dbReference>
<reference evidence="1 2" key="1">
    <citation type="submission" date="2024-02" db="EMBL/GenBank/DDBJ databases">
        <authorList>
            <person name="Chen Y."/>
            <person name="Shah S."/>
            <person name="Dougan E. K."/>
            <person name="Thang M."/>
            <person name="Chan C."/>
        </authorList>
    </citation>
    <scope>NUCLEOTIDE SEQUENCE [LARGE SCALE GENOMIC DNA]</scope>
</reference>
<comment type="caution">
    <text evidence="1">The sequence shown here is derived from an EMBL/GenBank/DDBJ whole genome shotgun (WGS) entry which is preliminary data.</text>
</comment>
<dbReference type="Proteomes" id="UP001642464">
    <property type="component" value="Unassembled WGS sequence"/>
</dbReference>
<proteinExistence type="predicted"/>
<evidence type="ECO:0000313" key="1">
    <source>
        <dbReference type="EMBL" id="CAK9025240.1"/>
    </source>
</evidence>
<name>A0ABP0KEL1_9DINO</name>
<accession>A0ABP0KEL1</accession>
<sequence>MATETGVDDLLARLELAYRRVEQTQGSRVKLESAEINLLKVCEEVRDLLTTALISRSRDWLKEVFGGSCQRTAKVCAVLEAARLSPERASDPRLQGCRNACESVEEVLKDLGLGAALRAAQEREREAPLGMKHGFDPAEGILLKRMGMPRSRARELVQSEI</sequence>
<evidence type="ECO:0000313" key="2">
    <source>
        <dbReference type="Proteomes" id="UP001642464"/>
    </source>
</evidence>
<keyword evidence="2" id="KW-1185">Reference proteome</keyword>
<protein>
    <submittedName>
        <fullName evidence="1">Uncharacterized protein</fullName>
    </submittedName>
</protein>
<gene>
    <name evidence="1" type="ORF">SCF082_LOCUS16989</name>
</gene>
<organism evidence="1 2">
    <name type="scientific">Durusdinium trenchii</name>
    <dbReference type="NCBI Taxonomy" id="1381693"/>
    <lineage>
        <taxon>Eukaryota</taxon>
        <taxon>Sar</taxon>
        <taxon>Alveolata</taxon>
        <taxon>Dinophyceae</taxon>
        <taxon>Suessiales</taxon>
        <taxon>Symbiodiniaceae</taxon>
        <taxon>Durusdinium</taxon>
    </lineage>
</organism>